<dbReference type="RefSeq" id="WP_171609044.1">
    <property type="nucleotide sequence ID" value="NZ_WHPF01000012.1"/>
</dbReference>
<evidence type="ECO:0008006" key="3">
    <source>
        <dbReference type="Google" id="ProtNLM"/>
    </source>
</evidence>
<gene>
    <name evidence="1" type="ORF">GD597_16625</name>
</gene>
<organism evidence="1 2">
    <name type="scientific">Limnovirga soli</name>
    <dbReference type="NCBI Taxonomy" id="2656915"/>
    <lineage>
        <taxon>Bacteria</taxon>
        <taxon>Pseudomonadati</taxon>
        <taxon>Bacteroidota</taxon>
        <taxon>Chitinophagia</taxon>
        <taxon>Chitinophagales</taxon>
        <taxon>Chitinophagaceae</taxon>
        <taxon>Limnovirga</taxon>
    </lineage>
</organism>
<dbReference type="EMBL" id="WHPF01000012">
    <property type="protein sequence ID" value="NNV57100.1"/>
    <property type="molecule type" value="Genomic_DNA"/>
</dbReference>
<accession>A0A8J8FGB2</accession>
<dbReference type="Proteomes" id="UP000598971">
    <property type="component" value="Unassembled WGS sequence"/>
</dbReference>
<sequence length="93" mass="10788">MTLNQYNTSYTTIIDDNASLQQFYTYTQALSNNKRVRFVDKLDEVYNIDWNFKYRGHALTLQYSIYNGITLAPLDTKDAKVADKVALILKARV</sequence>
<evidence type="ECO:0000313" key="2">
    <source>
        <dbReference type="Proteomes" id="UP000598971"/>
    </source>
</evidence>
<evidence type="ECO:0000313" key="1">
    <source>
        <dbReference type="EMBL" id="NNV57100.1"/>
    </source>
</evidence>
<keyword evidence="2" id="KW-1185">Reference proteome</keyword>
<name>A0A8J8FGB2_9BACT</name>
<protein>
    <recommendedName>
        <fullName evidence="3">DUF3630 family protein</fullName>
    </recommendedName>
</protein>
<reference evidence="1" key="1">
    <citation type="submission" date="2019-10" db="EMBL/GenBank/DDBJ databases">
        <title>Draft genome sequence of Panacibacter sp. KCS-6.</title>
        <authorList>
            <person name="Yim K.J."/>
        </authorList>
    </citation>
    <scope>NUCLEOTIDE SEQUENCE</scope>
    <source>
        <strain evidence="1">KCS-6</strain>
    </source>
</reference>
<proteinExistence type="predicted"/>
<comment type="caution">
    <text evidence="1">The sequence shown here is derived from an EMBL/GenBank/DDBJ whole genome shotgun (WGS) entry which is preliminary data.</text>
</comment>
<dbReference type="AlphaFoldDB" id="A0A8J8FGB2"/>